<evidence type="ECO:0000256" key="8">
    <source>
        <dbReference type="ARBA" id="ARBA00023133"/>
    </source>
</evidence>
<comment type="similarity">
    <text evidence="14">Belongs to the UbiA prenyltransferase family. Protoheme IX farnesyltransferase subfamily.</text>
</comment>
<feature type="transmembrane region" description="Helical" evidence="14">
    <location>
        <begin position="76"/>
        <end position="96"/>
    </location>
</feature>
<dbReference type="GO" id="GO:0008495">
    <property type="term" value="F:protoheme IX farnesyltransferase activity"/>
    <property type="evidence" value="ECO:0007669"/>
    <property type="project" value="UniProtKB-UniRule"/>
</dbReference>
<dbReference type="UniPathway" id="UPA00834">
    <property type="reaction ID" value="UER00712"/>
</dbReference>
<feature type="transmembrane region" description="Helical" evidence="14">
    <location>
        <begin position="143"/>
        <end position="164"/>
    </location>
</feature>
<dbReference type="NCBIfam" id="TIGR01473">
    <property type="entry name" value="cyoE_ctaB"/>
    <property type="match status" value="1"/>
</dbReference>
<comment type="pathway">
    <text evidence="2 14">Porphyrin-containing compound metabolism; heme O biosynthesis; heme O from protoheme: step 1/1.</text>
</comment>
<evidence type="ECO:0000256" key="4">
    <source>
        <dbReference type="ARBA" id="ARBA00022475"/>
    </source>
</evidence>
<dbReference type="OrthoDB" id="9814417at2"/>
<comment type="catalytic activity">
    <reaction evidence="13 14">
        <text>heme b + (2E,6E)-farnesyl diphosphate + H2O = Fe(II)-heme o + diphosphate</text>
        <dbReference type="Rhea" id="RHEA:28070"/>
        <dbReference type="ChEBI" id="CHEBI:15377"/>
        <dbReference type="ChEBI" id="CHEBI:33019"/>
        <dbReference type="ChEBI" id="CHEBI:60344"/>
        <dbReference type="ChEBI" id="CHEBI:60530"/>
        <dbReference type="ChEBI" id="CHEBI:175763"/>
        <dbReference type="EC" id="2.5.1.141"/>
    </reaction>
</comment>
<protein>
    <recommendedName>
        <fullName evidence="11 14">Protoheme IX farnesyltransferase</fullName>
        <ecNumber evidence="3 14">2.5.1.141</ecNumber>
    </recommendedName>
    <alternativeName>
        <fullName evidence="12 14">Heme B farnesyltransferase</fullName>
    </alternativeName>
    <alternativeName>
        <fullName evidence="10 14">Heme O synthase</fullName>
    </alternativeName>
</protein>
<evidence type="ECO:0000256" key="14">
    <source>
        <dbReference type="HAMAP-Rule" id="MF_00154"/>
    </source>
</evidence>
<dbReference type="CDD" id="cd13957">
    <property type="entry name" value="PT_UbiA_Cox10"/>
    <property type="match status" value="1"/>
</dbReference>
<evidence type="ECO:0000313" key="15">
    <source>
        <dbReference type="EMBL" id="ACD03844.1"/>
    </source>
</evidence>
<evidence type="ECO:0000256" key="11">
    <source>
        <dbReference type="ARBA" id="ARBA00040810"/>
    </source>
</evidence>
<feature type="transmembrane region" description="Helical" evidence="14">
    <location>
        <begin position="50"/>
        <end position="70"/>
    </location>
</feature>
<comment type="miscellaneous">
    <text evidence="14">Carbon 2 of the heme B porphyrin ring is defined according to the Fischer nomenclature.</text>
</comment>
<keyword evidence="7 14" id="KW-1133">Transmembrane helix</keyword>
<evidence type="ECO:0000256" key="3">
    <source>
        <dbReference type="ARBA" id="ARBA00012292"/>
    </source>
</evidence>
<feature type="transmembrane region" description="Helical" evidence="14">
    <location>
        <begin position="199"/>
        <end position="220"/>
    </location>
</feature>
<evidence type="ECO:0000256" key="5">
    <source>
        <dbReference type="ARBA" id="ARBA00022679"/>
    </source>
</evidence>
<dbReference type="GO" id="GO:0048034">
    <property type="term" value="P:heme O biosynthetic process"/>
    <property type="evidence" value="ECO:0007669"/>
    <property type="project" value="UniProtKB-UniRule"/>
</dbReference>
<feature type="transmembrane region" description="Helical" evidence="14">
    <location>
        <begin position="297"/>
        <end position="316"/>
    </location>
</feature>
<feature type="transmembrane region" description="Helical" evidence="14">
    <location>
        <begin position="267"/>
        <end position="285"/>
    </location>
</feature>
<evidence type="ECO:0000256" key="13">
    <source>
        <dbReference type="ARBA" id="ARBA00047690"/>
    </source>
</evidence>
<dbReference type="AlphaFoldDB" id="B2ZFN5"/>
<evidence type="ECO:0000256" key="6">
    <source>
        <dbReference type="ARBA" id="ARBA00022692"/>
    </source>
</evidence>
<evidence type="ECO:0000256" key="7">
    <source>
        <dbReference type="ARBA" id="ARBA00022989"/>
    </source>
</evidence>
<dbReference type="InterPro" id="IPR000537">
    <property type="entry name" value="UbiA_prenyltransferase"/>
</dbReference>
<comment type="function">
    <text evidence="14">Converts heme B (protoheme IX) to heme O by substitution of the vinyl group on carbon 2 of heme B porphyrin ring with a hydroxyethyl farnesyl side group.</text>
</comment>
<evidence type="ECO:0000256" key="2">
    <source>
        <dbReference type="ARBA" id="ARBA00004919"/>
    </source>
</evidence>
<accession>B2ZFN5</accession>
<dbReference type="InterPro" id="IPR006369">
    <property type="entry name" value="Protohaem_IX_farnesylTrfase"/>
</dbReference>
<name>B2ZFN5_9GAMM</name>
<feature type="transmembrane region" description="Helical" evidence="14">
    <location>
        <begin position="171"/>
        <end position="193"/>
    </location>
</feature>
<keyword evidence="9 14" id="KW-0472">Membrane</keyword>
<dbReference type="Gene3D" id="1.10.357.140">
    <property type="entry name" value="UbiA prenyltransferase"/>
    <property type="match status" value="1"/>
</dbReference>
<gene>
    <name evidence="14" type="primary">cyoE</name>
</gene>
<comment type="subcellular location">
    <subcellularLocation>
        <location evidence="1 14">Cell membrane</location>
        <topology evidence="1 14">Multi-pass membrane protein</topology>
    </subcellularLocation>
</comment>
<evidence type="ECO:0000256" key="12">
    <source>
        <dbReference type="ARBA" id="ARBA00042475"/>
    </source>
</evidence>
<dbReference type="HAMAP" id="MF_00154">
    <property type="entry name" value="CyoE_CtaB"/>
    <property type="match status" value="1"/>
</dbReference>
<proteinExistence type="inferred from homology"/>
<evidence type="ECO:0000256" key="10">
    <source>
        <dbReference type="ARBA" id="ARBA00030253"/>
    </source>
</evidence>
<evidence type="ECO:0000256" key="9">
    <source>
        <dbReference type="ARBA" id="ARBA00023136"/>
    </source>
</evidence>
<keyword evidence="8 14" id="KW-0350">Heme biosynthesis</keyword>
<dbReference type="EMBL" id="EU653292">
    <property type="protein sequence ID" value="ACD03844.1"/>
    <property type="molecule type" value="Genomic_DNA"/>
</dbReference>
<feature type="transmembrane region" description="Helical" evidence="14">
    <location>
        <begin position="241"/>
        <end position="261"/>
    </location>
</feature>
<organism evidence="15">
    <name type="scientific">Acidihalobacter prosperus</name>
    <dbReference type="NCBI Taxonomy" id="160660"/>
    <lineage>
        <taxon>Bacteria</taxon>
        <taxon>Pseudomonadati</taxon>
        <taxon>Pseudomonadota</taxon>
        <taxon>Gammaproteobacteria</taxon>
        <taxon>Chromatiales</taxon>
        <taxon>Ectothiorhodospiraceae</taxon>
        <taxon>Acidihalobacter</taxon>
    </lineage>
</organism>
<evidence type="ECO:0000256" key="1">
    <source>
        <dbReference type="ARBA" id="ARBA00004651"/>
    </source>
</evidence>
<feature type="transmembrane region" description="Helical" evidence="14">
    <location>
        <begin position="117"/>
        <end position="137"/>
    </location>
</feature>
<dbReference type="EC" id="2.5.1.141" evidence="3 14"/>
<dbReference type="PANTHER" id="PTHR43448">
    <property type="entry name" value="PROTOHEME IX FARNESYLTRANSFERASE, MITOCHONDRIAL"/>
    <property type="match status" value="1"/>
</dbReference>
<dbReference type="Pfam" id="PF01040">
    <property type="entry name" value="UbiA"/>
    <property type="match status" value="1"/>
</dbReference>
<dbReference type="InterPro" id="IPR044878">
    <property type="entry name" value="UbiA_sf"/>
</dbReference>
<reference evidence="15" key="2">
    <citation type="journal article" date="2009" name="Microbiology">
        <title>Ferrous iron oxidation and rusticyanin in halotolerant, acidophilic 'Thiobacillus prosperus'.</title>
        <authorList>
            <person name="Nicolle Jle C."/>
            <person name="Simmons S."/>
            <person name="Bathe S."/>
            <person name="Norris P.R."/>
        </authorList>
    </citation>
    <scope>NUCLEOTIDE SEQUENCE</scope>
    <source>
        <strain evidence="15">V6</strain>
    </source>
</reference>
<reference evidence="15" key="1">
    <citation type="submission" date="2008-04" db="EMBL/GenBank/DDBJ databases">
        <title>Ferrous iron oxidation by halotolerant, acidophilic ''Thiobacillus prosperus''.</title>
        <authorList>
            <person name="Nicolle J.L."/>
            <person name="Bathe S."/>
            <person name="Norris P.R."/>
        </authorList>
    </citation>
    <scope>NUCLEOTIDE SEQUENCE</scope>
    <source>
        <strain evidence="15">V6</strain>
    </source>
</reference>
<sequence length="328" mass="35847">MRQDEESTLSGEAEIRAPGITPGELNLPVWSWANIWRQVQAYYALTKPRVVALILFTAIVGMLLATPGIIAIGTLVFGTLGIGLGAAAAAAVNHVIDQHMDAKMSRTAWRPIATGGLGTFQGLTFATILALLSMWVLVEWVNVETAVLTFLAMIGYAVIYTGFLKRTTPQNIVWGGAAGAVPPVLGWCAVSGHVSYESIVLFSIIFFWTPPHFWALALHYKDDYAKAKIPMLPVTHGEEHTQTQILVYTVILVLVTLLPFIMGHAGWLYLAGAAACNVGFLGYAVKLKFRRKPHTAIRMFAFSIVYLMGIFSALLIDHYFTILRGILA</sequence>
<dbReference type="InterPro" id="IPR030470">
    <property type="entry name" value="UbiA_prenylTrfase_CS"/>
</dbReference>
<dbReference type="PROSITE" id="PS00943">
    <property type="entry name" value="UBIA"/>
    <property type="match status" value="1"/>
</dbReference>
<keyword evidence="6 14" id="KW-0812">Transmembrane</keyword>
<dbReference type="PANTHER" id="PTHR43448:SF7">
    <property type="entry name" value="4-HYDROXYBENZOATE SOLANESYLTRANSFERASE"/>
    <property type="match status" value="1"/>
</dbReference>
<dbReference type="NCBIfam" id="NF003349">
    <property type="entry name" value="PRK04375.1-2"/>
    <property type="match status" value="1"/>
</dbReference>
<keyword evidence="4 14" id="KW-1003">Cell membrane</keyword>
<keyword evidence="5 14" id="KW-0808">Transferase</keyword>
<dbReference type="GO" id="GO:0005886">
    <property type="term" value="C:plasma membrane"/>
    <property type="evidence" value="ECO:0007669"/>
    <property type="project" value="UniProtKB-SubCell"/>
</dbReference>